<reference evidence="2 3" key="1">
    <citation type="submission" date="2013-07" db="EMBL/GenBank/DDBJ databases">
        <authorList>
            <person name="Genoscope - CEA"/>
        </authorList>
    </citation>
    <scope>NUCLEOTIDE SEQUENCE [LARGE SCALE GENOMIC DNA]</scope>
    <source>
        <strain evidence="2 3">G6</strain>
    </source>
</reference>
<dbReference type="InterPro" id="IPR001509">
    <property type="entry name" value="Epimerase_deHydtase"/>
</dbReference>
<dbReference type="AlphaFoldDB" id="A0A068R3Q1"/>
<dbReference type="PANTHER" id="PTHR48079:SF6">
    <property type="entry name" value="NAD(P)-BINDING DOMAIN-CONTAINING PROTEIN-RELATED"/>
    <property type="match status" value="1"/>
</dbReference>
<evidence type="ECO:0000313" key="3">
    <source>
        <dbReference type="Proteomes" id="UP000032735"/>
    </source>
</evidence>
<dbReference type="Gene3D" id="3.40.50.720">
    <property type="entry name" value="NAD(P)-binding Rossmann-like Domain"/>
    <property type="match status" value="1"/>
</dbReference>
<dbReference type="HOGENOM" id="CLU_007383_11_1_6"/>
<dbReference type="InterPro" id="IPR036291">
    <property type="entry name" value="NAD(P)-bd_dom_sf"/>
</dbReference>
<dbReference type="Proteomes" id="UP000032735">
    <property type="component" value="Chromosome"/>
</dbReference>
<evidence type="ECO:0000313" key="2">
    <source>
        <dbReference type="EMBL" id="CDG21902.1"/>
    </source>
</evidence>
<feature type="domain" description="NAD-dependent epimerase/dehydratase" evidence="1">
    <location>
        <begin position="11"/>
        <end position="214"/>
    </location>
</feature>
<dbReference type="KEGG" id="xpo:XPG1_2247"/>
<organism evidence="2 3">
    <name type="scientific">Xenorhabdus poinarii G6</name>
    <dbReference type="NCBI Taxonomy" id="1354304"/>
    <lineage>
        <taxon>Bacteria</taxon>
        <taxon>Pseudomonadati</taxon>
        <taxon>Pseudomonadota</taxon>
        <taxon>Gammaproteobacteria</taxon>
        <taxon>Enterobacterales</taxon>
        <taxon>Morganellaceae</taxon>
        <taxon>Xenorhabdus</taxon>
    </lineage>
</organism>
<dbReference type="GO" id="GO:0004029">
    <property type="term" value="F:aldehyde dehydrogenase (NAD+) activity"/>
    <property type="evidence" value="ECO:0007669"/>
    <property type="project" value="TreeGrafter"/>
</dbReference>
<dbReference type="OrthoDB" id="751203at2"/>
<keyword evidence="3" id="KW-1185">Reference proteome</keyword>
<dbReference type="EMBL" id="FO704551">
    <property type="protein sequence ID" value="CDG21902.1"/>
    <property type="molecule type" value="Genomic_DNA"/>
</dbReference>
<sequence length="288" mass="30726">MVKKVSIIGLGWLGMPLAQALQRGGIQVVGSKTTPDGVEAACMCGIDCYLLNLAPQIICDADTLDQLMSVDVLILTLPVRGVAGGGEAYVKAVQLVVDTALSYSVPRIIFMSSTSVYGSSVGYLNEDEPLCPETESAKALVVLENWLHQLPNTSVDILRLAGLVGNGRHAGRFLAGKKALKGGEDAVNLVHQDDVISAIKLLIQQPKGGHLFNLCAPIHPKKAVFYPLASRQLNLTPPEFLQSDSTIIGNSIIGNSTEIASKMVDGSRICRVLGFEYQFPDPGRMPMG</sequence>
<dbReference type="PANTHER" id="PTHR48079">
    <property type="entry name" value="PROTEIN YEEZ"/>
    <property type="match status" value="1"/>
</dbReference>
<proteinExistence type="predicted"/>
<dbReference type="STRING" id="1354304.XPG1_2247"/>
<accession>A0A068R3Q1</accession>
<dbReference type="InterPro" id="IPR051783">
    <property type="entry name" value="NAD(P)-dependent_oxidoreduct"/>
</dbReference>
<protein>
    <submittedName>
        <fullName evidence="2">Protein yeeZ</fullName>
    </submittedName>
</protein>
<dbReference type="GO" id="GO:0005737">
    <property type="term" value="C:cytoplasm"/>
    <property type="evidence" value="ECO:0007669"/>
    <property type="project" value="TreeGrafter"/>
</dbReference>
<name>A0A068R3Q1_9GAMM</name>
<dbReference type="Pfam" id="PF01370">
    <property type="entry name" value="Epimerase"/>
    <property type="match status" value="1"/>
</dbReference>
<gene>
    <name evidence="2" type="primary">yeeZ</name>
    <name evidence="2" type="ORF">XPG1_2247</name>
</gene>
<dbReference type="SUPFAM" id="SSF51735">
    <property type="entry name" value="NAD(P)-binding Rossmann-fold domains"/>
    <property type="match status" value="1"/>
</dbReference>
<evidence type="ECO:0000259" key="1">
    <source>
        <dbReference type="Pfam" id="PF01370"/>
    </source>
</evidence>